<gene>
    <name evidence="1" type="ORF">DYI25_15955</name>
</gene>
<evidence type="ECO:0000313" key="1">
    <source>
        <dbReference type="EMBL" id="MBS8265921.1"/>
    </source>
</evidence>
<evidence type="ECO:0000313" key="2">
    <source>
        <dbReference type="Proteomes" id="UP000761411"/>
    </source>
</evidence>
<keyword evidence="2" id="KW-1185">Reference proteome</keyword>
<dbReference type="Proteomes" id="UP000761411">
    <property type="component" value="Unassembled WGS sequence"/>
</dbReference>
<dbReference type="AlphaFoldDB" id="A0A944CNY5"/>
<accession>A0A944CNY5</accession>
<dbReference type="SUPFAM" id="SSF48452">
    <property type="entry name" value="TPR-like"/>
    <property type="match status" value="1"/>
</dbReference>
<name>A0A944CNY5_9BACI</name>
<protein>
    <recommendedName>
        <fullName evidence="3">MalT-like TPR region domain-containing protein</fullName>
    </recommendedName>
</protein>
<dbReference type="InterPro" id="IPR011990">
    <property type="entry name" value="TPR-like_helical_dom_sf"/>
</dbReference>
<organism evidence="1 2">
    <name type="scientific">Mesobacillus boroniphilus</name>
    <dbReference type="NCBI Taxonomy" id="308892"/>
    <lineage>
        <taxon>Bacteria</taxon>
        <taxon>Bacillati</taxon>
        <taxon>Bacillota</taxon>
        <taxon>Bacilli</taxon>
        <taxon>Bacillales</taxon>
        <taxon>Bacillaceae</taxon>
        <taxon>Mesobacillus</taxon>
    </lineage>
</organism>
<evidence type="ECO:0008006" key="3">
    <source>
        <dbReference type="Google" id="ProtNLM"/>
    </source>
</evidence>
<reference evidence="1 2" key="1">
    <citation type="journal article" date="2021" name="Microorganisms">
        <title>Bacterial Dimethylsulfoniopropionate Biosynthesis in the East China Sea.</title>
        <authorList>
            <person name="Liu J."/>
            <person name="Zhang Y."/>
            <person name="Liu J."/>
            <person name="Zhong H."/>
            <person name="Williams B.T."/>
            <person name="Zheng Y."/>
            <person name="Curson A.R.J."/>
            <person name="Sun C."/>
            <person name="Sun H."/>
            <person name="Song D."/>
            <person name="Wagner Mackenzie B."/>
            <person name="Bermejo Martinez A."/>
            <person name="Todd J.D."/>
            <person name="Zhang X.H."/>
        </authorList>
    </citation>
    <scope>NUCLEOTIDE SEQUENCE [LARGE SCALE GENOMIC DNA]</scope>
    <source>
        <strain evidence="1 2">ESS08</strain>
    </source>
</reference>
<proteinExistence type="predicted"/>
<dbReference type="EMBL" id="QTKX01000002">
    <property type="protein sequence ID" value="MBS8265921.1"/>
    <property type="molecule type" value="Genomic_DNA"/>
</dbReference>
<sequence>MEMNTEFTTHKQMAVDLFNLTWDLIEKQDRTETEDDTMLYAAMASRYHWGIVGTPLNFARGEWQISRVYAILGRSEAARQHAKKSLTLCTEHHLGDFDLGFAYEALARAYHVADNSAEQEKYLSLALQTAEKVEHEDNKNWLLKNLESVRTGAIPV</sequence>
<dbReference type="Gene3D" id="1.25.40.10">
    <property type="entry name" value="Tetratricopeptide repeat domain"/>
    <property type="match status" value="1"/>
</dbReference>
<comment type="caution">
    <text evidence="1">The sequence shown here is derived from an EMBL/GenBank/DDBJ whole genome shotgun (WGS) entry which is preliminary data.</text>
</comment>
<dbReference type="RefSeq" id="WP_213370664.1">
    <property type="nucleotide sequence ID" value="NZ_QTKX01000002.1"/>
</dbReference>